<evidence type="ECO:0000259" key="3">
    <source>
        <dbReference type="PROSITE" id="PS50891"/>
    </source>
</evidence>
<evidence type="ECO:0000313" key="4">
    <source>
        <dbReference type="EMBL" id="KAK7303538.1"/>
    </source>
</evidence>
<organism evidence="4 5">
    <name type="scientific">Clitoria ternatea</name>
    <name type="common">Butterfly pea</name>
    <dbReference type="NCBI Taxonomy" id="43366"/>
    <lineage>
        <taxon>Eukaryota</taxon>
        <taxon>Viridiplantae</taxon>
        <taxon>Streptophyta</taxon>
        <taxon>Embryophyta</taxon>
        <taxon>Tracheophyta</taxon>
        <taxon>Spermatophyta</taxon>
        <taxon>Magnoliopsida</taxon>
        <taxon>eudicotyledons</taxon>
        <taxon>Gunneridae</taxon>
        <taxon>Pentapetalae</taxon>
        <taxon>rosids</taxon>
        <taxon>fabids</taxon>
        <taxon>Fabales</taxon>
        <taxon>Fabaceae</taxon>
        <taxon>Papilionoideae</taxon>
        <taxon>50 kb inversion clade</taxon>
        <taxon>NPAAA clade</taxon>
        <taxon>indigoferoid/millettioid clade</taxon>
        <taxon>Phaseoleae</taxon>
        <taxon>Clitoria</taxon>
    </lineage>
</organism>
<protein>
    <recommendedName>
        <fullName evidence="3">LOB domain-containing protein</fullName>
    </recommendedName>
</protein>
<accession>A0AAN9JSY5</accession>
<name>A0AAN9JSY5_CLITE</name>
<sequence>MKEGGGSRKQGEASPCAACKLLRRRCAQDCVFAPYFPADEPQKFANVHKVFGASNVNKMLQDLPMHQRGDAVSSMVYEANARVRDPVYGCVGAISSLQQQIDVLQTQLALAQAEVVHLRVRQHRSFSNPGLGSTSPTNSGSPSSKIIDSSHAKPNLFDMDMVVDQATYGGSICNGAGCGMVEELWWRPFARLINFGLLVNKEANMKSNNWLIVVEMHYMMYH</sequence>
<dbReference type="InterPro" id="IPR004883">
    <property type="entry name" value="LOB"/>
</dbReference>
<proteinExistence type="inferred from homology"/>
<comment type="similarity">
    <text evidence="1">Belongs to the LOB domain-containing protein family.</text>
</comment>
<dbReference type="EMBL" id="JAYKXN010000003">
    <property type="protein sequence ID" value="KAK7303538.1"/>
    <property type="molecule type" value="Genomic_DNA"/>
</dbReference>
<dbReference type="PANTHER" id="PTHR31301">
    <property type="entry name" value="LOB DOMAIN-CONTAINING PROTEIN 4-RELATED"/>
    <property type="match status" value="1"/>
</dbReference>
<evidence type="ECO:0000256" key="1">
    <source>
        <dbReference type="ARBA" id="ARBA00005474"/>
    </source>
</evidence>
<dbReference type="PANTHER" id="PTHR31301:SF167">
    <property type="entry name" value="LOB DOMAIN-CONTAINING PROTEIN 4"/>
    <property type="match status" value="1"/>
</dbReference>
<feature type="region of interest" description="Disordered" evidence="2">
    <location>
        <begin position="126"/>
        <end position="147"/>
    </location>
</feature>
<reference evidence="4 5" key="1">
    <citation type="submission" date="2024-01" db="EMBL/GenBank/DDBJ databases">
        <title>The genomes of 5 underutilized Papilionoideae crops provide insights into root nodulation and disease resistance.</title>
        <authorList>
            <person name="Yuan L."/>
        </authorList>
    </citation>
    <scope>NUCLEOTIDE SEQUENCE [LARGE SCALE GENOMIC DNA]</scope>
    <source>
        <strain evidence="4">LY-2023</strain>
        <tissue evidence="4">Leaf</tissue>
    </source>
</reference>
<dbReference type="Pfam" id="PF03195">
    <property type="entry name" value="LOB"/>
    <property type="match status" value="1"/>
</dbReference>
<evidence type="ECO:0000256" key="2">
    <source>
        <dbReference type="SAM" id="MobiDB-lite"/>
    </source>
</evidence>
<feature type="domain" description="LOB" evidence="3">
    <location>
        <begin position="14"/>
        <end position="115"/>
    </location>
</feature>
<feature type="compositionally biased region" description="Low complexity" evidence="2">
    <location>
        <begin position="132"/>
        <end position="147"/>
    </location>
</feature>
<evidence type="ECO:0000313" key="5">
    <source>
        <dbReference type="Proteomes" id="UP001359559"/>
    </source>
</evidence>
<dbReference type="AlphaFoldDB" id="A0AAN9JSY5"/>
<keyword evidence="5" id="KW-1185">Reference proteome</keyword>
<dbReference type="PROSITE" id="PS50891">
    <property type="entry name" value="LOB"/>
    <property type="match status" value="1"/>
</dbReference>
<comment type="caution">
    <text evidence="4">The sequence shown here is derived from an EMBL/GenBank/DDBJ whole genome shotgun (WGS) entry which is preliminary data.</text>
</comment>
<dbReference type="Proteomes" id="UP001359559">
    <property type="component" value="Unassembled WGS sequence"/>
</dbReference>
<gene>
    <name evidence="4" type="ORF">RJT34_14445</name>
</gene>